<dbReference type="STRING" id="59463.ENSMLUP00000020079"/>
<dbReference type="EMBL" id="AAPE02017488">
    <property type="status" value="NOT_ANNOTATED_CDS"/>
    <property type="molecule type" value="Genomic_DNA"/>
</dbReference>
<feature type="compositionally biased region" description="Low complexity" evidence="1">
    <location>
        <begin position="235"/>
        <end position="247"/>
    </location>
</feature>
<protein>
    <submittedName>
        <fullName evidence="2">Uncharacterized protein</fullName>
    </submittedName>
</protein>
<name>G1Q8P6_MYOLU</name>
<accession>G1Q8P6</accession>
<dbReference type="AlphaFoldDB" id="G1Q8P6"/>
<reference evidence="2 3" key="1">
    <citation type="journal article" date="2011" name="Nature">
        <title>A high-resolution map of human evolutionary constraint using 29 mammals.</title>
        <authorList>
            <person name="Lindblad-Toh K."/>
            <person name="Garber M."/>
            <person name="Zuk O."/>
            <person name="Lin M.F."/>
            <person name="Parker B.J."/>
            <person name="Washietl S."/>
            <person name="Kheradpour P."/>
            <person name="Ernst J."/>
            <person name="Jordan G."/>
            <person name="Mauceli E."/>
            <person name="Ward L.D."/>
            <person name="Lowe C.B."/>
            <person name="Holloway A.K."/>
            <person name="Clamp M."/>
            <person name="Gnerre S."/>
            <person name="Alfoldi J."/>
            <person name="Beal K."/>
            <person name="Chang J."/>
            <person name="Clawson H."/>
            <person name="Cuff J."/>
            <person name="Di Palma F."/>
            <person name="Fitzgerald S."/>
            <person name="Flicek P."/>
            <person name="Guttman M."/>
            <person name="Hubisz M.J."/>
            <person name="Jaffe D.B."/>
            <person name="Jungreis I."/>
            <person name="Kent W.J."/>
            <person name="Kostka D."/>
            <person name="Lara M."/>
            <person name="Martins A.L."/>
            <person name="Massingham T."/>
            <person name="Moltke I."/>
            <person name="Raney B.J."/>
            <person name="Rasmussen M.D."/>
            <person name="Robinson J."/>
            <person name="Stark A."/>
            <person name="Vilella A.J."/>
            <person name="Wen J."/>
            <person name="Xie X."/>
            <person name="Zody M.C."/>
            <person name="Baldwin J."/>
            <person name="Bloom T."/>
            <person name="Chin C.W."/>
            <person name="Heiman D."/>
            <person name="Nicol R."/>
            <person name="Nusbaum C."/>
            <person name="Young S."/>
            <person name="Wilkinson J."/>
            <person name="Worley K.C."/>
            <person name="Kovar C.L."/>
            <person name="Muzny D.M."/>
            <person name="Gibbs R.A."/>
            <person name="Cree A."/>
            <person name="Dihn H.H."/>
            <person name="Fowler G."/>
            <person name="Jhangiani S."/>
            <person name="Joshi V."/>
            <person name="Lee S."/>
            <person name="Lewis L.R."/>
            <person name="Nazareth L.V."/>
            <person name="Okwuonu G."/>
            <person name="Santibanez J."/>
            <person name="Warren W.C."/>
            <person name="Mardis E.R."/>
            <person name="Weinstock G.M."/>
            <person name="Wilson R.K."/>
            <person name="Delehaunty K."/>
            <person name="Dooling D."/>
            <person name="Fronik C."/>
            <person name="Fulton L."/>
            <person name="Fulton B."/>
            <person name="Graves T."/>
            <person name="Minx P."/>
            <person name="Sodergren E."/>
            <person name="Birney E."/>
            <person name="Margulies E.H."/>
            <person name="Herrero J."/>
            <person name="Green E.D."/>
            <person name="Haussler D."/>
            <person name="Siepel A."/>
            <person name="Goldman N."/>
            <person name="Pollard K.S."/>
            <person name="Pedersen J.S."/>
            <person name="Lander E.S."/>
            <person name="Kellis M."/>
        </authorList>
    </citation>
    <scope>NUCLEOTIDE SEQUENCE [LARGE SCALE GENOMIC DNA]</scope>
</reference>
<evidence type="ECO:0000256" key="1">
    <source>
        <dbReference type="SAM" id="MobiDB-lite"/>
    </source>
</evidence>
<feature type="region of interest" description="Disordered" evidence="1">
    <location>
        <begin position="1"/>
        <end position="152"/>
    </location>
</feature>
<organism evidence="2 3">
    <name type="scientific">Myotis lucifugus</name>
    <name type="common">Little brown bat</name>
    <dbReference type="NCBI Taxonomy" id="59463"/>
    <lineage>
        <taxon>Eukaryota</taxon>
        <taxon>Metazoa</taxon>
        <taxon>Chordata</taxon>
        <taxon>Craniata</taxon>
        <taxon>Vertebrata</taxon>
        <taxon>Euteleostomi</taxon>
        <taxon>Mammalia</taxon>
        <taxon>Eutheria</taxon>
        <taxon>Laurasiatheria</taxon>
        <taxon>Chiroptera</taxon>
        <taxon>Yangochiroptera</taxon>
        <taxon>Vespertilionidae</taxon>
        <taxon>Myotis</taxon>
    </lineage>
</organism>
<dbReference type="Proteomes" id="UP000001074">
    <property type="component" value="Unassembled WGS sequence"/>
</dbReference>
<dbReference type="PANTHER" id="PTHR37343">
    <property type="entry name" value="PROLINE-RICH PROTEIN 32"/>
    <property type="match status" value="1"/>
</dbReference>
<reference evidence="2" key="2">
    <citation type="submission" date="2025-08" db="UniProtKB">
        <authorList>
            <consortium name="Ensembl"/>
        </authorList>
    </citation>
    <scope>IDENTIFICATION</scope>
</reference>
<sequence>MADRDHVLEGFGPSPFLLTAHDIGNGQPGPEGPVWYLSSLLEDDAAWGQPRPPLRRPFTVRTDLAIDQPPSTAEKTPRGRGPSDGAPPSQRPPPQASPAPAEGHRSPGSAGWGQKGHSPPYSPQQLWGPPPSMARGARVSGGPDPSGPRFYVPFSPGPGFFVPRAPLRGPAGSPSGRLGGRMEAPPEPWRRGGPHGKVGTYFFPTVRPEVLQKNWRRPVTFPPGAPASPVPTAISPMRFQPQPSSPFPCCQLPFP</sequence>
<dbReference type="Pfam" id="PF15488">
    <property type="entry name" value="DUF4645"/>
    <property type="match status" value="1"/>
</dbReference>
<dbReference type="InParanoid" id="G1Q8P6"/>
<proteinExistence type="predicted"/>
<dbReference type="HOGENOM" id="CLU_933713_0_0_1"/>
<evidence type="ECO:0000313" key="3">
    <source>
        <dbReference type="Proteomes" id="UP000001074"/>
    </source>
</evidence>
<keyword evidence="3" id="KW-1185">Reference proteome</keyword>
<evidence type="ECO:0000313" key="2">
    <source>
        <dbReference type="Ensembl" id="ENSMLUP00000020079.1"/>
    </source>
</evidence>
<dbReference type="Ensembl" id="ENSMLUT00000030086.1">
    <property type="protein sequence ID" value="ENSMLUP00000020079.1"/>
    <property type="gene ID" value="ENSMLUG00000024069.1"/>
</dbReference>
<dbReference type="PANTHER" id="PTHR37343:SF1">
    <property type="entry name" value="PROLINE-RICH PROTEIN 32"/>
    <property type="match status" value="1"/>
</dbReference>
<feature type="region of interest" description="Disordered" evidence="1">
    <location>
        <begin position="222"/>
        <end position="247"/>
    </location>
</feature>
<reference evidence="2" key="3">
    <citation type="submission" date="2025-09" db="UniProtKB">
        <authorList>
            <consortium name="Ensembl"/>
        </authorList>
    </citation>
    <scope>IDENTIFICATION</scope>
</reference>
<feature type="region of interest" description="Disordered" evidence="1">
    <location>
        <begin position="166"/>
        <end position="196"/>
    </location>
</feature>
<dbReference type="InterPro" id="IPR027891">
    <property type="entry name" value="DUF4645"/>
</dbReference>